<proteinExistence type="predicted"/>
<dbReference type="EMBL" id="JBJJXI010000175">
    <property type="protein sequence ID" value="KAL3384359.1"/>
    <property type="molecule type" value="Genomic_DNA"/>
</dbReference>
<protein>
    <submittedName>
        <fullName evidence="1">Uncharacterized protein</fullName>
    </submittedName>
</protein>
<accession>A0ABD2VUM1</accession>
<gene>
    <name evidence="1" type="ORF">TKK_019953</name>
</gene>
<reference evidence="1 2" key="1">
    <citation type="journal article" date="2024" name="bioRxiv">
        <title>A reference genome for Trichogramma kaykai: A tiny desert-dwelling parasitoid wasp with competing sex-ratio distorters.</title>
        <authorList>
            <person name="Culotta J."/>
            <person name="Lindsey A.R."/>
        </authorList>
    </citation>
    <scope>NUCLEOTIDE SEQUENCE [LARGE SCALE GENOMIC DNA]</scope>
    <source>
        <strain evidence="1 2">KSX58</strain>
    </source>
</reference>
<comment type="caution">
    <text evidence="1">The sequence shown here is derived from an EMBL/GenBank/DDBJ whole genome shotgun (WGS) entry which is preliminary data.</text>
</comment>
<keyword evidence="2" id="KW-1185">Reference proteome</keyword>
<sequence>MNDDDQKFTRAGQSFSQGALLLQVVEYYDKCVREHQEDGPEKGVCVKARIIAYSAERQIETNYTQRDVGEFPRSEKKIELVDICICRDLLFDGGAYLSVEAREIVQLEKDYGTTNLCTIHTYIHTAVVISFVLEGYYIILFCSSAYTNAFDIYMRYSPPRERPEL</sequence>
<evidence type="ECO:0000313" key="2">
    <source>
        <dbReference type="Proteomes" id="UP001627154"/>
    </source>
</evidence>
<organism evidence="1 2">
    <name type="scientific">Trichogramma kaykai</name>
    <dbReference type="NCBI Taxonomy" id="54128"/>
    <lineage>
        <taxon>Eukaryota</taxon>
        <taxon>Metazoa</taxon>
        <taxon>Ecdysozoa</taxon>
        <taxon>Arthropoda</taxon>
        <taxon>Hexapoda</taxon>
        <taxon>Insecta</taxon>
        <taxon>Pterygota</taxon>
        <taxon>Neoptera</taxon>
        <taxon>Endopterygota</taxon>
        <taxon>Hymenoptera</taxon>
        <taxon>Apocrita</taxon>
        <taxon>Proctotrupomorpha</taxon>
        <taxon>Chalcidoidea</taxon>
        <taxon>Trichogrammatidae</taxon>
        <taxon>Trichogramma</taxon>
    </lineage>
</organism>
<dbReference type="AlphaFoldDB" id="A0ABD2VUM1"/>
<evidence type="ECO:0000313" key="1">
    <source>
        <dbReference type="EMBL" id="KAL3384359.1"/>
    </source>
</evidence>
<dbReference type="Proteomes" id="UP001627154">
    <property type="component" value="Unassembled WGS sequence"/>
</dbReference>
<name>A0ABD2VUM1_9HYME</name>